<protein>
    <submittedName>
        <fullName evidence="5">Nucleoside hydrolase</fullName>
    </submittedName>
</protein>
<feature type="domain" description="Inosine/uridine-preferring nucleoside hydrolase" evidence="4">
    <location>
        <begin position="31"/>
        <end position="328"/>
    </location>
</feature>
<dbReference type="InterPro" id="IPR036452">
    <property type="entry name" value="Ribo_hydro-like"/>
</dbReference>
<dbReference type="EMBL" id="VGLS01000150">
    <property type="protein sequence ID" value="MBM3223484.1"/>
    <property type="molecule type" value="Genomic_DNA"/>
</dbReference>
<proteinExistence type="predicted"/>
<evidence type="ECO:0000259" key="4">
    <source>
        <dbReference type="Pfam" id="PF01156"/>
    </source>
</evidence>
<dbReference type="Gene3D" id="3.90.245.10">
    <property type="entry name" value="Ribonucleoside hydrolase-like"/>
    <property type="match status" value="1"/>
</dbReference>
<comment type="caution">
    <text evidence="5">The sequence shown here is derived from an EMBL/GenBank/DDBJ whole genome shotgun (WGS) entry which is preliminary data.</text>
</comment>
<dbReference type="GO" id="GO:0006152">
    <property type="term" value="P:purine nucleoside catabolic process"/>
    <property type="evidence" value="ECO:0007669"/>
    <property type="project" value="TreeGrafter"/>
</dbReference>
<organism evidence="5 6">
    <name type="scientific">Tectimicrobiota bacterium</name>
    <dbReference type="NCBI Taxonomy" id="2528274"/>
    <lineage>
        <taxon>Bacteria</taxon>
        <taxon>Pseudomonadati</taxon>
        <taxon>Nitrospinota/Tectimicrobiota group</taxon>
        <taxon>Candidatus Tectimicrobiota</taxon>
    </lineage>
</organism>
<dbReference type="PANTHER" id="PTHR12304:SF4">
    <property type="entry name" value="URIDINE NUCLEOSIDASE"/>
    <property type="match status" value="1"/>
</dbReference>
<dbReference type="AlphaFoldDB" id="A0A938B1Z8"/>
<keyword evidence="1 5" id="KW-0378">Hydrolase</keyword>
<dbReference type="GO" id="GO:0005829">
    <property type="term" value="C:cytosol"/>
    <property type="evidence" value="ECO:0007669"/>
    <property type="project" value="TreeGrafter"/>
</dbReference>
<evidence type="ECO:0000256" key="2">
    <source>
        <dbReference type="ARBA" id="ARBA00023295"/>
    </source>
</evidence>
<dbReference type="SUPFAM" id="SSF53590">
    <property type="entry name" value="Nucleoside hydrolase"/>
    <property type="match status" value="1"/>
</dbReference>
<feature type="region of interest" description="Disordered" evidence="3">
    <location>
        <begin position="1"/>
        <end position="22"/>
    </location>
</feature>
<dbReference type="InterPro" id="IPR023186">
    <property type="entry name" value="IUNH"/>
</dbReference>
<keyword evidence="2" id="KW-0326">Glycosidase</keyword>
<evidence type="ECO:0000313" key="5">
    <source>
        <dbReference type="EMBL" id="MBM3223484.1"/>
    </source>
</evidence>
<dbReference type="Pfam" id="PF01156">
    <property type="entry name" value="IU_nuc_hydro"/>
    <property type="match status" value="1"/>
</dbReference>
<name>A0A938B1Z8_UNCTE</name>
<dbReference type="Proteomes" id="UP000712673">
    <property type="component" value="Unassembled WGS sequence"/>
</dbReference>
<dbReference type="GO" id="GO:0008477">
    <property type="term" value="F:purine nucleosidase activity"/>
    <property type="evidence" value="ECO:0007669"/>
    <property type="project" value="TreeGrafter"/>
</dbReference>
<accession>A0A938B1Z8</accession>
<gene>
    <name evidence="5" type="ORF">FJZ47_06765</name>
</gene>
<dbReference type="InterPro" id="IPR001910">
    <property type="entry name" value="Inosine/uridine_hydrolase_dom"/>
</dbReference>
<evidence type="ECO:0000256" key="1">
    <source>
        <dbReference type="ARBA" id="ARBA00022801"/>
    </source>
</evidence>
<dbReference type="PANTHER" id="PTHR12304">
    <property type="entry name" value="INOSINE-URIDINE PREFERRING NUCLEOSIDE HYDROLASE"/>
    <property type="match status" value="1"/>
</dbReference>
<reference evidence="5" key="1">
    <citation type="submission" date="2019-03" db="EMBL/GenBank/DDBJ databases">
        <title>Lake Tanganyika Metagenome-Assembled Genomes (MAGs).</title>
        <authorList>
            <person name="Tran P."/>
        </authorList>
    </citation>
    <scope>NUCLEOTIDE SEQUENCE</scope>
    <source>
        <strain evidence="5">K_DeepCast_65m_m2_066</strain>
    </source>
</reference>
<evidence type="ECO:0000256" key="3">
    <source>
        <dbReference type="SAM" id="MobiDB-lite"/>
    </source>
</evidence>
<sequence>MPNASRGADNAPHSVPLSAGEGAGRPLMKHVIIDTDPGIDDAAALLLALASPELHIEALTTVYGNGTITDCTQNALRILEIARRSEIPVYQGVGKPLLGTPNYAPHVHGEDAFGEAHLPPPSGTPQAQHAVATLVERVMARPGEITLVALGPLTNVALALSVEPRLAQALAELIVMGGAVLTHGNVTEVATANFYNDPEAAAIVYQSGAPVVQVGMDVCQKVAIPEADLERIRQTPTPTAQLLARLTPTLAHSYVTRGLRAAGTGVHYNDVPAMAYAIDPSLYTVQDYHVRIATHDPLTRGQTVADVVHRWPYAPNAKVLMGVQAEKLTDMFAARIVGYALPT</sequence>
<evidence type="ECO:0000313" key="6">
    <source>
        <dbReference type="Proteomes" id="UP000712673"/>
    </source>
</evidence>